<dbReference type="Pfam" id="PF13765">
    <property type="entry name" value="PRY"/>
    <property type="match status" value="1"/>
</dbReference>
<gene>
    <name evidence="13" type="ORF">PECUL_23A034485</name>
</gene>
<feature type="domain" description="B box-type" evidence="11">
    <location>
        <begin position="139"/>
        <end position="175"/>
    </location>
</feature>
<dbReference type="InterPro" id="IPR017907">
    <property type="entry name" value="Znf_RING_CS"/>
</dbReference>
<organism evidence="13 14">
    <name type="scientific">Pelobates cultripes</name>
    <name type="common">Western spadefoot toad</name>
    <dbReference type="NCBI Taxonomy" id="61616"/>
    <lineage>
        <taxon>Eukaryota</taxon>
        <taxon>Metazoa</taxon>
        <taxon>Chordata</taxon>
        <taxon>Craniata</taxon>
        <taxon>Vertebrata</taxon>
        <taxon>Euteleostomi</taxon>
        <taxon>Amphibia</taxon>
        <taxon>Batrachia</taxon>
        <taxon>Anura</taxon>
        <taxon>Pelobatoidea</taxon>
        <taxon>Pelobatidae</taxon>
        <taxon>Pelobates</taxon>
    </lineage>
</organism>
<accession>A0AAD1R7W6</accession>
<evidence type="ECO:0000313" key="14">
    <source>
        <dbReference type="Proteomes" id="UP001295444"/>
    </source>
</evidence>
<evidence type="ECO:0000256" key="5">
    <source>
        <dbReference type="ARBA" id="ARBA00022833"/>
    </source>
</evidence>
<evidence type="ECO:0000256" key="2">
    <source>
        <dbReference type="ARBA" id="ARBA00022723"/>
    </source>
</evidence>
<sequence length="534" mass="61202">MAFTNLQDELTCSICTDIYTDPITLICGHSFCKSCIIQTWDNQEEREYSCPECRERFMLKPELKINCRLHNISVSFKPTCTEQKKIRVKCTYCINNPVPATKTCKLCEASLCENHLKKHSKSAAHTLIEPTICWWTKKCTIHNKILDFYCSKDATCICLFCIEAGEHLEHQVETLDEALERKKKILIQILEKLTSERVEVDKRIQNLNDHRREVQEKAAGVTERLIALIGDIKEQLEVLEKNVLEEISRQEEQITLGISELIQQLEIKKEKMSTKIRRFTELCSMTNPFIVLQEEELNNADLPDSEERDIKSSQGNGTYFSSVGDLDMRLISANLHPGLTDIVSQVMRQLSVPMEMLLNAHMASDILLDINTAGNFLTISGDLKTVSKSGISQIHEQTQQRFQCHQVLSTRNFSSGRHYWEVKCSKSGDWRIGMAYPSIERKGDQSFLGYNTKSWALEKWQNHKNYSAIHDSKEIQLSHQPSSQTIRVYVDYEAESLSFYEAGGSIRHLYTFTATFTEPLHAGLGLWNDVVLSV</sequence>
<dbReference type="SMART" id="SM00449">
    <property type="entry name" value="SPRY"/>
    <property type="match status" value="1"/>
</dbReference>
<dbReference type="Pfam" id="PF13445">
    <property type="entry name" value="zf-RING_UBOX"/>
    <property type="match status" value="1"/>
</dbReference>
<dbReference type="SUPFAM" id="SSF57850">
    <property type="entry name" value="RING/U-box"/>
    <property type="match status" value="1"/>
</dbReference>
<evidence type="ECO:0000256" key="7">
    <source>
        <dbReference type="ARBA" id="ARBA00023054"/>
    </source>
</evidence>
<evidence type="ECO:0000259" key="11">
    <source>
        <dbReference type="PROSITE" id="PS50119"/>
    </source>
</evidence>
<dbReference type="GO" id="GO:0008270">
    <property type="term" value="F:zinc ion binding"/>
    <property type="evidence" value="ECO:0007669"/>
    <property type="project" value="UniProtKB-KW"/>
</dbReference>
<dbReference type="Gene3D" id="3.30.160.60">
    <property type="entry name" value="Classic Zinc Finger"/>
    <property type="match status" value="1"/>
</dbReference>
<keyword evidence="6" id="KW-0391">Immunity</keyword>
<feature type="coiled-coil region" evidence="9">
    <location>
        <begin position="176"/>
        <end position="282"/>
    </location>
</feature>
<dbReference type="PROSITE" id="PS50089">
    <property type="entry name" value="ZF_RING_2"/>
    <property type="match status" value="1"/>
</dbReference>
<name>A0AAD1R7W6_PELCU</name>
<keyword evidence="7 9" id="KW-0175">Coiled coil</keyword>
<dbReference type="EMBL" id="OW240912">
    <property type="protein sequence ID" value="CAH2225473.1"/>
    <property type="molecule type" value="Genomic_DNA"/>
</dbReference>
<dbReference type="PRINTS" id="PR01407">
    <property type="entry name" value="BUTYPHLNCDUF"/>
</dbReference>
<dbReference type="InterPro" id="IPR006574">
    <property type="entry name" value="PRY"/>
</dbReference>
<dbReference type="InterPro" id="IPR001841">
    <property type="entry name" value="Znf_RING"/>
</dbReference>
<dbReference type="CDD" id="cd19769">
    <property type="entry name" value="Bbox2_TRIM16-like"/>
    <property type="match status" value="1"/>
</dbReference>
<proteinExistence type="predicted"/>
<dbReference type="CDD" id="cd12891">
    <property type="entry name" value="SPRY_PRY_C-I_2"/>
    <property type="match status" value="1"/>
</dbReference>
<feature type="domain" description="RING-type" evidence="10">
    <location>
        <begin position="12"/>
        <end position="54"/>
    </location>
</feature>
<dbReference type="InterPro" id="IPR013320">
    <property type="entry name" value="ConA-like_dom_sf"/>
</dbReference>
<dbReference type="PROSITE" id="PS00518">
    <property type="entry name" value="ZF_RING_1"/>
    <property type="match status" value="1"/>
</dbReference>
<dbReference type="SMART" id="SM00336">
    <property type="entry name" value="BBOX"/>
    <property type="match status" value="2"/>
</dbReference>
<feature type="domain" description="B30.2/SPRY" evidence="12">
    <location>
        <begin position="346"/>
        <end position="534"/>
    </location>
</feature>
<dbReference type="AlphaFoldDB" id="A0AAD1R7W6"/>
<dbReference type="InterPro" id="IPR003879">
    <property type="entry name" value="Butyrophylin_SPRY"/>
</dbReference>
<dbReference type="Gene3D" id="4.10.830.40">
    <property type="match status" value="1"/>
</dbReference>
<evidence type="ECO:0000259" key="10">
    <source>
        <dbReference type="PROSITE" id="PS50089"/>
    </source>
</evidence>
<protein>
    <submittedName>
        <fullName evidence="13">Tripartite motif-containing 7-like</fullName>
    </submittedName>
</protein>
<keyword evidence="4" id="KW-0833">Ubl conjugation pathway</keyword>
<evidence type="ECO:0000259" key="12">
    <source>
        <dbReference type="PROSITE" id="PS50188"/>
    </source>
</evidence>
<reference evidence="13" key="1">
    <citation type="submission" date="2022-03" db="EMBL/GenBank/DDBJ databases">
        <authorList>
            <person name="Alioto T."/>
            <person name="Alioto T."/>
            <person name="Gomez Garrido J."/>
        </authorList>
    </citation>
    <scope>NUCLEOTIDE SEQUENCE</scope>
</reference>
<dbReference type="InterPro" id="IPR013083">
    <property type="entry name" value="Znf_RING/FYVE/PHD"/>
</dbReference>
<dbReference type="SUPFAM" id="SSF57845">
    <property type="entry name" value="B-box zinc-binding domain"/>
    <property type="match status" value="1"/>
</dbReference>
<dbReference type="Gene3D" id="2.60.120.920">
    <property type="match status" value="1"/>
</dbReference>
<dbReference type="PANTHER" id="PTHR25465:SF41">
    <property type="entry name" value="E3 UBIQUITIN-PROTEIN LIGASE RNF135"/>
    <property type="match status" value="1"/>
</dbReference>
<dbReference type="Pfam" id="PF00622">
    <property type="entry name" value="SPRY"/>
    <property type="match status" value="1"/>
</dbReference>
<dbReference type="Pfam" id="PF00643">
    <property type="entry name" value="zf-B_box"/>
    <property type="match status" value="1"/>
</dbReference>
<evidence type="ECO:0000256" key="8">
    <source>
        <dbReference type="PROSITE-ProRule" id="PRU00024"/>
    </source>
</evidence>
<evidence type="ECO:0000256" key="1">
    <source>
        <dbReference type="ARBA" id="ARBA00022588"/>
    </source>
</evidence>
<evidence type="ECO:0000256" key="9">
    <source>
        <dbReference type="SAM" id="Coils"/>
    </source>
</evidence>
<dbReference type="GO" id="GO:0045087">
    <property type="term" value="P:innate immune response"/>
    <property type="evidence" value="ECO:0007669"/>
    <property type="project" value="UniProtKB-KW"/>
</dbReference>
<keyword evidence="14" id="KW-1185">Reference proteome</keyword>
<evidence type="ECO:0000256" key="4">
    <source>
        <dbReference type="ARBA" id="ARBA00022786"/>
    </source>
</evidence>
<dbReference type="SUPFAM" id="SSF49899">
    <property type="entry name" value="Concanavalin A-like lectins/glucanases"/>
    <property type="match status" value="1"/>
</dbReference>
<evidence type="ECO:0000313" key="13">
    <source>
        <dbReference type="EMBL" id="CAH2225473.1"/>
    </source>
</evidence>
<dbReference type="InterPro" id="IPR001870">
    <property type="entry name" value="B30.2/SPRY"/>
</dbReference>
<dbReference type="PROSITE" id="PS50188">
    <property type="entry name" value="B302_SPRY"/>
    <property type="match status" value="1"/>
</dbReference>
<dbReference type="SMART" id="SM00502">
    <property type="entry name" value="BBC"/>
    <property type="match status" value="1"/>
</dbReference>
<keyword evidence="1" id="KW-0399">Innate immunity</keyword>
<keyword evidence="5" id="KW-0862">Zinc</keyword>
<dbReference type="InterPro" id="IPR000315">
    <property type="entry name" value="Znf_B-box"/>
</dbReference>
<dbReference type="GO" id="GO:0005737">
    <property type="term" value="C:cytoplasm"/>
    <property type="evidence" value="ECO:0007669"/>
    <property type="project" value="UniProtKB-ARBA"/>
</dbReference>
<dbReference type="InterPro" id="IPR051051">
    <property type="entry name" value="E3_ubiq-ligase_TRIM/RNF"/>
</dbReference>
<keyword evidence="2" id="KW-0479">Metal-binding</keyword>
<dbReference type="InterPro" id="IPR003877">
    <property type="entry name" value="SPRY_dom"/>
</dbReference>
<dbReference type="InterPro" id="IPR003649">
    <property type="entry name" value="Bbox_C"/>
</dbReference>
<evidence type="ECO:0000256" key="6">
    <source>
        <dbReference type="ARBA" id="ARBA00022859"/>
    </source>
</evidence>
<evidence type="ECO:0000256" key="3">
    <source>
        <dbReference type="ARBA" id="ARBA00022771"/>
    </source>
</evidence>
<dbReference type="Proteomes" id="UP001295444">
    <property type="component" value="Chromosome 01"/>
</dbReference>
<dbReference type="InterPro" id="IPR043136">
    <property type="entry name" value="B30.2/SPRY_sf"/>
</dbReference>
<dbReference type="InterPro" id="IPR027370">
    <property type="entry name" value="Znf-RING_euk"/>
</dbReference>
<dbReference type="CDD" id="cd16597">
    <property type="entry name" value="RING-HC_TRIM25_C-IV"/>
    <property type="match status" value="1"/>
</dbReference>
<dbReference type="Gene3D" id="3.30.40.10">
    <property type="entry name" value="Zinc/RING finger domain, C3HC4 (zinc finger)"/>
    <property type="match status" value="1"/>
</dbReference>
<keyword evidence="3 8" id="KW-0863">Zinc-finger</keyword>
<dbReference type="PANTHER" id="PTHR25465">
    <property type="entry name" value="B-BOX DOMAIN CONTAINING"/>
    <property type="match status" value="1"/>
</dbReference>
<dbReference type="SMART" id="SM00589">
    <property type="entry name" value="PRY"/>
    <property type="match status" value="1"/>
</dbReference>
<dbReference type="PROSITE" id="PS50119">
    <property type="entry name" value="ZF_BBOX"/>
    <property type="match status" value="1"/>
</dbReference>
<dbReference type="SMART" id="SM00184">
    <property type="entry name" value="RING"/>
    <property type="match status" value="1"/>
</dbReference>